<proteinExistence type="predicted"/>
<feature type="domain" description="VOC" evidence="2">
    <location>
        <begin position="14"/>
        <end position="132"/>
    </location>
</feature>
<protein>
    <submittedName>
        <fullName evidence="3">Catechol 2,3-dioxygenase</fullName>
    </submittedName>
</protein>
<dbReference type="Proteomes" id="UP000199495">
    <property type="component" value="Unassembled WGS sequence"/>
</dbReference>
<reference evidence="3 4" key="1">
    <citation type="submission" date="2016-10" db="EMBL/GenBank/DDBJ databases">
        <authorList>
            <person name="de Groot N.N."/>
        </authorList>
    </citation>
    <scope>NUCLEOTIDE SEQUENCE [LARGE SCALE GENOMIC DNA]</scope>
    <source>
        <strain evidence="3 4">CGMCC 1.10267</strain>
    </source>
</reference>
<dbReference type="Gene3D" id="3.10.180.10">
    <property type="entry name" value="2,3-Dihydroxybiphenyl 1,2-Dioxygenase, domain 1"/>
    <property type="match status" value="1"/>
</dbReference>
<dbReference type="PROSITE" id="PS51819">
    <property type="entry name" value="VOC"/>
    <property type="match status" value="1"/>
</dbReference>
<evidence type="ECO:0000259" key="2">
    <source>
        <dbReference type="PROSITE" id="PS51819"/>
    </source>
</evidence>
<dbReference type="InterPro" id="IPR037523">
    <property type="entry name" value="VOC_core"/>
</dbReference>
<dbReference type="EMBL" id="FNCS01000003">
    <property type="protein sequence ID" value="SDG46570.1"/>
    <property type="molecule type" value="Genomic_DNA"/>
</dbReference>
<accession>A0A1G7UIH6</accession>
<dbReference type="PANTHER" id="PTHR36503:SF1">
    <property type="entry name" value="BLR2520 PROTEIN"/>
    <property type="match status" value="1"/>
</dbReference>
<dbReference type="Pfam" id="PF00903">
    <property type="entry name" value="Glyoxalase"/>
    <property type="match status" value="1"/>
</dbReference>
<sequence>MAATIVGGTPMQLGAFSLSLAVKDIARSLEFYQKLGFKVIHGDQAQNWLILSNGTTSIGLFQGMFEKNMLTCNPGWGLDGAPLDSFEDIRDLQEKLKASGIALDSEADTTNTGPAHAMLTDPDGNPILIDQHR</sequence>
<gene>
    <name evidence="3" type="ORF">SAMN04487974_10352</name>
</gene>
<evidence type="ECO:0000313" key="4">
    <source>
        <dbReference type="Proteomes" id="UP000199495"/>
    </source>
</evidence>
<keyword evidence="3" id="KW-0560">Oxidoreductase</keyword>
<dbReference type="PANTHER" id="PTHR36503">
    <property type="entry name" value="BLR2520 PROTEIN"/>
    <property type="match status" value="1"/>
</dbReference>
<dbReference type="GO" id="GO:0051213">
    <property type="term" value="F:dioxygenase activity"/>
    <property type="evidence" value="ECO:0007669"/>
    <property type="project" value="UniProtKB-KW"/>
</dbReference>
<evidence type="ECO:0000256" key="1">
    <source>
        <dbReference type="SAM" id="MobiDB-lite"/>
    </source>
</evidence>
<dbReference type="InterPro" id="IPR029068">
    <property type="entry name" value="Glyas_Bleomycin-R_OHBP_Dase"/>
</dbReference>
<feature type="region of interest" description="Disordered" evidence="1">
    <location>
        <begin position="103"/>
        <end position="133"/>
    </location>
</feature>
<dbReference type="AlphaFoldDB" id="A0A1G7UIH6"/>
<organism evidence="3 4">
    <name type="scientific">Pelagibacterium luteolum</name>
    <dbReference type="NCBI Taxonomy" id="440168"/>
    <lineage>
        <taxon>Bacteria</taxon>
        <taxon>Pseudomonadati</taxon>
        <taxon>Pseudomonadota</taxon>
        <taxon>Alphaproteobacteria</taxon>
        <taxon>Hyphomicrobiales</taxon>
        <taxon>Devosiaceae</taxon>
        <taxon>Pelagibacterium</taxon>
    </lineage>
</organism>
<keyword evidence="3" id="KW-0223">Dioxygenase</keyword>
<dbReference type="STRING" id="440168.SAMN04487974_10352"/>
<dbReference type="InterPro" id="IPR004360">
    <property type="entry name" value="Glyas_Fos-R_dOase_dom"/>
</dbReference>
<evidence type="ECO:0000313" key="3">
    <source>
        <dbReference type="EMBL" id="SDG46570.1"/>
    </source>
</evidence>
<name>A0A1G7UIH6_9HYPH</name>
<keyword evidence="4" id="KW-1185">Reference proteome</keyword>
<dbReference type="SUPFAM" id="SSF54593">
    <property type="entry name" value="Glyoxalase/Bleomycin resistance protein/Dihydroxybiphenyl dioxygenase"/>
    <property type="match status" value="1"/>
</dbReference>